<feature type="transmembrane region" description="Helical" evidence="6">
    <location>
        <begin position="104"/>
        <end position="125"/>
    </location>
</feature>
<dbReference type="Pfam" id="PF02687">
    <property type="entry name" value="FtsX"/>
    <property type="match status" value="1"/>
</dbReference>
<reference evidence="8 9" key="1">
    <citation type="submission" date="2014-07" db="EMBL/GenBank/DDBJ databases">
        <authorList>
            <person name="McCorrison J."/>
            <person name="Sanka R."/>
            <person name="Torralba M."/>
            <person name="Gillis M."/>
            <person name="Haft D.H."/>
            <person name="Methe B."/>
            <person name="Sutton G."/>
            <person name="Nelson K.E."/>
        </authorList>
    </citation>
    <scope>NUCLEOTIDE SEQUENCE [LARGE SCALE GENOMIC DNA]</scope>
    <source>
        <strain evidence="8 9">S7-1-13</strain>
    </source>
</reference>
<evidence type="ECO:0000256" key="6">
    <source>
        <dbReference type="SAM" id="Phobius"/>
    </source>
</evidence>
<feature type="transmembrane region" description="Helical" evidence="6">
    <location>
        <begin position="48"/>
        <end position="67"/>
    </location>
</feature>
<evidence type="ECO:0000313" key="8">
    <source>
        <dbReference type="EMBL" id="KGF04560.1"/>
    </source>
</evidence>
<feature type="transmembrane region" description="Helical" evidence="6">
    <location>
        <begin position="255"/>
        <end position="277"/>
    </location>
</feature>
<keyword evidence="2" id="KW-1003">Cell membrane</keyword>
<organism evidence="8 9">
    <name type="scientific">Anaerococcus lactolyticus S7-1-13</name>
    <dbReference type="NCBI Taxonomy" id="1284686"/>
    <lineage>
        <taxon>Bacteria</taxon>
        <taxon>Bacillati</taxon>
        <taxon>Bacillota</taxon>
        <taxon>Tissierellia</taxon>
        <taxon>Tissierellales</taxon>
        <taxon>Peptoniphilaceae</taxon>
        <taxon>Anaerococcus</taxon>
    </lineage>
</organism>
<dbReference type="Proteomes" id="UP000029579">
    <property type="component" value="Unassembled WGS sequence"/>
</dbReference>
<proteinExistence type="predicted"/>
<feature type="domain" description="ABC3 transporter permease C-terminal" evidence="7">
    <location>
        <begin position="51"/>
        <end position="173"/>
    </location>
</feature>
<feature type="transmembrane region" description="Helical" evidence="6">
    <location>
        <begin position="186"/>
        <end position="202"/>
    </location>
</feature>
<feature type="transmembrane region" description="Helical" evidence="6">
    <location>
        <begin position="10"/>
        <end position="28"/>
    </location>
</feature>
<dbReference type="eggNOG" id="COG0577">
    <property type="taxonomic scope" value="Bacteria"/>
</dbReference>
<evidence type="ECO:0000259" key="7">
    <source>
        <dbReference type="Pfam" id="PF02687"/>
    </source>
</evidence>
<evidence type="ECO:0000256" key="3">
    <source>
        <dbReference type="ARBA" id="ARBA00022692"/>
    </source>
</evidence>
<dbReference type="PANTHER" id="PTHR46795">
    <property type="entry name" value="ABC TRANSPORTER PERMEASE-RELATED-RELATED"/>
    <property type="match status" value="1"/>
</dbReference>
<gene>
    <name evidence="8" type="ORF">HMPREF1630_03585</name>
</gene>
<evidence type="ECO:0000256" key="2">
    <source>
        <dbReference type="ARBA" id="ARBA00022475"/>
    </source>
</evidence>
<feature type="transmembrane region" description="Helical" evidence="6">
    <location>
        <begin position="214"/>
        <end position="234"/>
    </location>
</feature>
<keyword evidence="5 6" id="KW-0472">Membrane</keyword>
<dbReference type="PANTHER" id="PTHR46795:SF3">
    <property type="entry name" value="ABC TRANSPORTER PERMEASE"/>
    <property type="match status" value="1"/>
</dbReference>
<evidence type="ECO:0000256" key="5">
    <source>
        <dbReference type="ARBA" id="ARBA00023136"/>
    </source>
</evidence>
<dbReference type="EMBL" id="JRMW01000028">
    <property type="protein sequence ID" value="KGF04560.1"/>
    <property type="molecule type" value="Genomic_DNA"/>
</dbReference>
<evidence type="ECO:0000256" key="4">
    <source>
        <dbReference type="ARBA" id="ARBA00022989"/>
    </source>
</evidence>
<sequence length="632" mass="73277">MRKNESSKKLYLLILIITSITSYIILSIDKSEVFSYIYEENRYYLLDTVRLIYLVSLIFVFILIYYASFYMVSERKNEIGLLIAEGLSKKKLFRILFKDSLKDLLKANLLGLSLSIFINEFINLLTVKVLSLGLNFHNFSISFKALILTLGISLFLNILSIYTLVRDFYKRNPDEIFRGEIRSRSDFFLFMSLVLFLLGIILNDDNFREEVLILLGLITLFLLAVFFVFSKIFQKISGKDLIVRKSLSLTFKKDKASLLFTSFMLIVGTFILAYTILTSVASRNALERPADFTLYDSSEKIENLEKDQDMGQMIGEIYPVFGYEYRDIDSDELINLVETNMDLDRATRNNFYFEPGFLLTESSFDDIYKMKAKLRDDEAIILAKTEKEKYALENTLADKDASIKLRGKVFRLRPLIRSNKIFSNDVIGLPSMVVVNDKVYKSLLGTKAPFAYNVNLKKDFVNSFGFSKGSDMLREAFIKGGYKYESYIWQAKNAISNITENLYTYFYLGLIFILAGLSFFTIRIFMLFEKSKEKLRILSLMGQDMDEIRAIIKKEYTTLFLTVGLVSIIVSIFLFTQIPYTMNIFFKLKLSKIIGSLALISLAFLILMGLFLRFILRMSYERIADYEEDFNN</sequence>
<dbReference type="InterPro" id="IPR052536">
    <property type="entry name" value="ABC-4_Integral_Memb_Prot"/>
</dbReference>
<dbReference type="AlphaFoldDB" id="A0A095X3A2"/>
<accession>A0A095X3A2</accession>
<keyword evidence="3 6" id="KW-0812">Transmembrane</keyword>
<dbReference type="RefSeq" id="WP_037327078.1">
    <property type="nucleotide sequence ID" value="NZ_JRMW01000028.1"/>
</dbReference>
<comment type="caution">
    <text evidence="8">The sequence shown here is derived from an EMBL/GenBank/DDBJ whole genome shotgun (WGS) entry which is preliminary data.</text>
</comment>
<feature type="transmembrane region" description="Helical" evidence="6">
    <location>
        <begin position="505"/>
        <end position="528"/>
    </location>
</feature>
<evidence type="ECO:0000256" key="1">
    <source>
        <dbReference type="ARBA" id="ARBA00004651"/>
    </source>
</evidence>
<dbReference type="GO" id="GO:0005886">
    <property type="term" value="C:plasma membrane"/>
    <property type="evidence" value="ECO:0007669"/>
    <property type="project" value="UniProtKB-SubCell"/>
</dbReference>
<dbReference type="InterPro" id="IPR003838">
    <property type="entry name" value="ABC3_permease_C"/>
</dbReference>
<evidence type="ECO:0000313" key="9">
    <source>
        <dbReference type="Proteomes" id="UP000029579"/>
    </source>
</evidence>
<feature type="transmembrane region" description="Helical" evidence="6">
    <location>
        <begin position="559"/>
        <end position="581"/>
    </location>
</feature>
<comment type="subcellular location">
    <subcellularLocation>
        <location evidence="1">Cell membrane</location>
        <topology evidence="1">Multi-pass membrane protein</topology>
    </subcellularLocation>
</comment>
<feature type="transmembrane region" description="Helical" evidence="6">
    <location>
        <begin position="593"/>
        <end position="616"/>
    </location>
</feature>
<feature type="transmembrane region" description="Helical" evidence="6">
    <location>
        <begin position="145"/>
        <end position="165"/>
    </location>
</feature>
<keyword evidence="4 6" id="KW-1133">Transmembrane helix</keyword>
<protein>
    <recommendedName>
        <fullName evidence="7">ABC3 transporter permease C-terminal domain-containing protein</fullName>
    </recommendedName>
</protein>
<name>A0A095X3A2_9FIRM</name>
<dbReference type="OrthoDB" id="1689270at2"/>